<feature type="compositionally biased region" description="Basic and acidic residues" evidence="1">
    <location>
        <begin position="170"/>
        <end position="184"/>
    </location>
</feature>
<feature type="compositionally biased region" description="Polar residues" evidence="1">
    <location>
        <begin position="145"/>
        <end position="169"/>
    </location>
</feature>
<feature type="signal peptide" evidence="2">
    <location>
        <begin position="1"/>
        <end position="28"/>
    </location>
</feature>
<sequence length="515" mass="58759">MKMLLTLHFGFLLTKLTTLLIPPGPPQGVKVPATVEVQNLFDLNKPAAGEHHFFDLNDPAVSEHEFLDLNESTRDEPSLATISAATCAVNHHPVRVMNPQYSEEEPAPWLSPQERFATVINTQPTDPKHTGNNLLWNKVQNQSSIHQGLPTSQPTSHDFGSSTTCQNDLNDARKPQKDKQKIDDSSCMARYEIPMSQERENRTPPKSLNVIVDNWEYVKASSPPKYGLGKNIHQRKALTGFHQSKLLLSLLNDLNQLTHAKLDGFKFCITRENAPDILHVYLGWKLPYPGGISRGTRRGALWKIALSVSNEILGMGTRHTFTHEIIGPLRQKLTKYVINSITDDHPEINLTQAQLGSALQYVTNITKVVPFLIITHHTLFNEHKSQRLDDNLVENILAFVKRFWEDTQNATSELRRNHSWSRINAVILKSEDVTRSHREYRSSMSGITWYNMAWKIAFLWLKENNQNLEAGSEQETYDSIVMELINRIIFYANYRDPQSFMQDWGGSYTLEIEKS</sequence>
<reference evidence="3 4" key="1">
    <citation type="submission" date="2019-05" db="EMBL/GenBank/DDBJ databases">
        <title>Emergence of the Ug99 lineage of the wheat stem rust pathogen through somatic hybridization.</title>
        <authorList>
            <person name="Li F."/>
            <person name="Upadhyaya N.M."/>
            <person name="Sperschneider J."/>
            <person name="Matny O."/>
            <person name="Nguyen-Phuc H."/>
            <person name="Mago R."/>
            <person name="Raley C."/>
            <person name="Miller M.E."/>
            <person name="Silverstein K.A.T."/>
            <person name="Henningsen E."/>
            <person name="Hirsch C.D."/>
            <person name="Visser B."/>
            <person name="Pretorius Z.A."/>
            <person name="Steffenson B.J."/>
            <person name="Schwessinger B."/>
            <person name="Dodds P.N."/>
            <person name="Figueroa M."/>
        </authorList>
    </citation>
    <scope>NUCLEOTIDE SEQUENCE [LARGE SCALE GENOMIC DNA]</scope>
    <source>
        <strain evidence="3 4">Ug99</strain>
    </source>
</reference>
<protein>
    <recommendedName>
        <fullName evidence="5">Golgi to ER traffic-protein</fullName>
    </recommendedName>
</protein>
<comment type="caution">
    <text evidence="3">The sequence shown here is derived from an EMBL/GenBank/DDBJ whole genome shotgun (WGS) entry which is preliminary data.</text>
</comment>
<dbReference type="EMBL" id="VDEP01000412">
    <property type="protein sequence ID" value="KAA1086200.1"/>
    <property type="molecule type" value="Genomic_DNA"/>
</dbReference>
<organism evidence="3 4">
    <name type="scientific">Puccinia graminis f. sp. tritici</name>
    <dbReference type="NCBI Taxonomy" id="56615"/>
    <lineage>
        <taxon>Eukaryota</taxon>
        <taxon>Fungi</taxon>
        <taxon>Dikarya</taxon>
        <taxon>Basidiomycota</taxon>
        <taxon>Pucciniomycotina</taxon>
        <taxon>Pucciniomycetes</taxon>
        <taxon>Pucciniales</taxon>
        <taxon>Pucciniaceae</taxon>
        <taxon>Puccinia</taxon>
    </lineage>
</organism>
<keyword evidence="2" id="KW-0732">Signal</keyword>
<evidence type="ECO:0000313" key="3">
    <source>
        <dbReference type="EMBL" id="KAA1086200.1"/>
    </source>
</evidence>
<evidence type="ECO:0000313" key="4">
    <source>
        <dbReference type="Proteomes" id="UP000325313"/>
    </source>
</evidence>
<feature type="chain" id="PRO_5022712731" description="Golgi to ER traffic-protein" evidence="2">
    <location>
        <begin position="29"/>
        <end position="515"/>
    </location>
</feature>
<proteinExistence type="predicted"/>
<accession>A0A5B0NDV8</accession>
<gene>
    <name evidence="3" type="ORF">PGTUg99_000925</name>
</gene>
<dbReference type="AlphaFoldDB" id="A0A5B0NDV8"/>
<evidence type="ECO:0000256" key="2">
    <source>
        <dbReference type="SAM" id="SignalP"/>
    </source>
</evidence>
<dbReference type="Proteomes" id="UP000325313">
    <property type="component" value="Unassembled WGS sequence"/>
</dbReference>
<name>A0A5B0NDV8_PUCGR</name>
<evidence type="ECO:0000256" key="1">
    <source>
        <dbReference type="SAM" id="MobiDB-lite"/>
    </source>
</evidence>
<feature type="region of interest" description="Disordered" evidence="1">
    <location>
        <begin position="145"/>
        <end position="184"/>
    </location>
</feature>
<evidence type="ECO:0008006" key="5">
    <source>
        <dbReference type="Google" id="ProtNLM"/>
    </source>
</evidence>